<evidence type="ECO:0000256" key="1">
    <source>
        <dbReference type="ARBA" id="ARBA00022450"/>
    </source>
</evidence>
<dbReference type="PROSITE" id="PS52019">
    <property type="entry name" value="PKS_MFAS_DH"/>
    <property type="match status" value="1"/>
</dbReference>
<dbReference type="SMART" id="SM00826">
    <property type="entry name" value="PKS_DH"/>
    <property type="match status" value="1"/>
</dbReference>
<dbReference type="Gene3D" id="3.40.50.150">
    <property type="entry name" value="Vaccinia Virus protein VP39"/>
    <property type="match status" value="1"/>
</dbReference>
<dbReference type="SMART" id="SM00825">
    <property type="entry name" value="PKS_KS"/>
    <property type="match status" value="1"/>
</dbReference>
<dbReference type="SUPFAM" id="SSF53901">
    <property type="entry name" value="Thiolase-like"/>
    <property type="match status" value="1"/>
</dbReference>
<dbReference type="Pfam" id="PF08240">
    <property type="entry name" value="ADH_N"/>
    <property type="match status" value="1"/>
</dbReference>
<evidence type="ECO:0000259" key="11">
    <source>
        <dbReference type="PROSITE" id="PS52019"/>
    </source>
</evidence>
<dbReference type="SMART" id="SM00822">
    <property type="entry name" value="PKS_KR"/>
    <property type="match status" value="1"/>
</dbReference>
<dbReference type="InterPro" id="IPR036291">
    <property type="entry name" value="NAD(P)-bd_dom_sf"/>
</dbReference>
<dbReference type="EMBL" id="JAQQWL010000006">
    <property type="protein sequence ID" value="KAK8069204.1"/>
    <property type="molecule type" value="Genomic_DNA"/>
</dbReference>
<sequence>MKHAFEFDHYQASAPSKIARASPTKDPIAICGIGIRLAGGVRNADDLDTGSIYRGLPGAEGVGYFISDDISKFDPSFFSMMETEIERCDPQQRMLLELARECLEDAGVVDWRGKSIGCYIAAYQDDWSQLQNMDTERAENGMLTGNGDWMLANRVSYEYDLRGPSLVMRTACSSSLVALHEACRALQNGDAYAAIVGGTNLLLNPHVTTLETVEGVVFPNGSSRSFDADADGFARAEVLATVFVKRLEDALRDGNPVRAVISGIGTNSDGKSEGIMKPRAEAQVNLIRKVYADTGMDPADTAFVEVVLQSPLHSPRVSLVLESHSTQLLVFSANTRWSLEKQIQLHLDHAAKNLALLPDIACTRAIHRARLPNRAFAIMRGGKVARTSPLIKAPTASSKKTVVMLFSGQGCQWAGMGKELILENPAFAQDIDTMDLALQSLSCRPMWSIKTDISAVGSEYLKLLHAEGVATEIWSKQGSCKFISSVTAGSMHDSSAFTPEYWVENLLSPVLFKSAVENYLSSTSKASMFLEIGPHSSFSGPLRQICKVQSREASYVSAQEKGADCAASFLNAVGRLYQDNVDIDFRPLYAGRRAVSGLPTYPWDHTRPSFWAESRLSREWRQRKQRPHCILGTRSTQSPDTEPLWRNHLSTRSATWLADHRVGDDIVFPFAAYAAMAGEALRQLKGAAVGAGYHLRHVVIHTALVLTESTMVEVATSMREKWLTDTEKSVWYTFTITTHNGSGWIEHCAGEAGLLERRQSITLSFEDEAFERQVPANVFYEAMSRVGLVYGPSFQVLADLRTSVRDKAAEAKLAGHCPDEVSSYAIHPTFLDAALQLLMAAKAQGLGRNIDTRWVPTLIEDLKACHGGQNFQARAVEREGNVTIEGVSNSNVAFSIRGVRLTTLSESAPAETSDKHAAAKLEWFPDFDFLDQRSLLHAPHAEPSHVKLHQEMALLCILEEVELLANLTPCQPHFARFRGWLDQQANSAMRGNVSLVENASSLVRLSSSERQNLIYSHLDVLVTGTERALAIGTKRVFDASADIFTGRCDTLDVLMQQDLLREIYDHVSFAYGPYLRTLSNSRPNLRILEVGAGTGGTTDLIMHSLADEGTLPRYSTYTFTDVSSGFFAQAQKRFSYAANMEYKVFDITKSPFDQGFAESKGYDVILAANVVHATPSLEQTLRNLRVLLNNGGRLLLTELVPGTPSVGYTFGRFPGWWLGEQDGRVDGPLVNADRWDSELRHAGFAGTDMVVYDQERPYSQMATIVFRTQSQNTPPRKHITLLCNDVESTNASSLMSFLQKSSWEVTPCSLAEVPDADTDILCCLELEGCGLNNITEQRFGLFQKLTSALRHQKVLWLSPSFSSQCHDGRSAIATGVIRTLRSERALPIFTLEVEGNAPGLVEKVVGILKKIRKADDTGKLAPDREFALRGSDICVPRYVPVKIETARSDAAAEVRSPETVGKALRLDKPGDLEAFSWHDTQIPVVIPDNHVELEVCAVGMNFVDVLLAKGVLSQETSGMPQSTSTGIPLGHEAAGIVRRVGSGVTNLAPGDRVMCIAWNSLASISITPAALTTRIPMHLSFTEAASMPLCYATALHSLIDLARLEKGQGVDVVLNSLAGELLHESWKCVARFGVMLELGKRDLVGSGRLDMHPFLQNRSYHGINMVQFLERPQRFQKLLESIASFLHLGLIRPINEILTFKAEEIGLALTRFQEGSRIGKVVVTFPPPDSTAQIKSTPQPHRISFDPGSTYLLVGGIGGLGRSIATWMAEHGARSLLFLSRSAGSSDASKALLKELGGVGCQVTFVQGSVHHLDDVRNAVKQARTPIKGVLQLAMVLKPLDFFFMSSSLVTVIDQPGQGNYIAANMFLEAFVSYRHRLGLPASVLNICPVTGVGYVAENAHAMRNIRAQGLYQVGEREFLECLEVSLLNGWPVVGPSSATERSAAPSANLSRLLMGLRSERSFSDPNNRTPWRRDRRMGYYHNERASSTVVKVDDSPLPGFLGRVGQEDGAQELQSKAGAQLMAREIGKRVNELLIRPDETVDTCATLAHMGLDSLMAVELRRWFKSQLGLNLSVLEIVGSGTLLQLARVTLAKMMDKYHGAPPQKPAN</sequence>
<reference evidence="12 13" key="1">
    <citation type="submission" date="2023-01" db="EMBL/GenBank/DDBJ databases">
        <title>Analysis of 21 Apiospora genomes using comparative genomics revels a genus with tremendous synthesis potential of carbohydrate active enzymes and secondary metabolites.</title>
        <authorList>
            <person name="Sorensen T."/>
        </authorList>
    </citation>
    <scope>NUCLEOTIDE SEQUENCE [LARGE SCALE GENOMIC DNA]</scope>
    <source>
        <strain evidence="12 13">CBS 135458</strain>
    </source>
</reference>
<dbReference type="InterPro" id="IPR013217">
    <property type="entry name" value="Methyltransf_12"/>
</dbReference>
<dbReference type="Proteomes" id="UP001480595">
    <property type="component" value="Unassembled WGS sequence"/>
</dbReference>
<dbReference type="InterPro" id="IPR050091">
    <property type="entry name" value="PKS_NRPS_Biosynth_Enz"/>
</dbReference>
<dbReference type="SMART" id="SM00829">
    <property type="entry name" value="PKS_ER"/>
    <property type="match status" value="1"/>
</dbReference>
<dbReference type="InterPro" id="IPR001227">
    <property type="entry name" value="Ac_transferase_dom_sf"/>
</dbReference>
<dbReference type="Pfam" id="PF08242">
    <property type="entry name" value="Methyltransf_12"/>
    <property type="match status" value="1"/>
</dbReference>
<evidence type="ECO:0000256" key="3">
    <source>
        <dbReference type="ARBA" id="ARBA00022679"/>
    </source>
</evidence>
<comment type="caution">
    <text evidence="12">The sequence shown here is derived from an EMBL/GenBank/DDBJ whole genome shotgun (WGS) entry which is preliminary data.</text>
</comment>
<dbReference type="Pfam" id="PF02801">
    <property type="entry name" value="Ketoacyl-synt_C"/>
    <property type="match status" value="1"/>
</dbReference>
<dbReference type="InterPro" id="IPR009081">
    <property type="entry name" value="PP-bd_ACP"/>
</dbReference>
<dbReference type="InterPro" id="IPR011032">
    <property type="entry name" value="GroES-like_sf"/>
</dbReference>
<dbReference type="InterPro" id="IPR013968">
    <property type="entry name" value="PKS_KR"/>
</dbReference>
<gene>
    <name evidence="12" type="ORF">PG994_005820</name>
</gene>
<dbReference type="CDD" id="cd05195">
    <property type="entry name" value="enoyl_red"/>
    <property type="match status" value="1"/>
</dbReference>
<evidence type="ECO:0000313" key="13">
    <source>
        <dbReference type="Proteomes" id="UP001480595"/>
    </source>
</evidence>
<dbReference type="SUPFAM" id="SSF51735">
    <property type="entry name" value="NAD(P)-binding Rossmann-fold domains"/>
    <property type="match status" value="2"/>
</dbReference>
<feature type="region of interest" description="C-terminal hotdog fold" evidence="8">
    <location>
        <begin position="771"/>
        <end position="910"/>
    </location>
</feature>
<dbReference type="InterPro" id="IPR014031">
    <property type="entry name" value="Ketoacyl_synth_C"/>
</dbReference>
<dbReference type="InterPro" id="IPR016035">
    <property type="entry name" value="Acyl_Trfase/lysoPLipase"/>
</dbReference>
<dbReference type="Pfam" id="PF08659">
    <property type="entry name" value="KR"/>
    <property type="match status" value="1"/>
</dbReference>
<dbReference type="InterPro" id="IPR049552">
    <property type="entry name" value="PKS_DH_N"/>
</dbReference>
<proteinExistence type="predicted"/>
<dbReference type="InterPro" id="IPR049900">
    <property type="entry name" value="PKS_mFAS_DH"/>
</dbReference>
<dbReference type="PANTHER" id="PTHR43775">
    <property type="entry name" value="FATTY ACID SYNTHASE"/>
    <property type="match status" value="1"/>
</dbReference>
<dbReference type="SUPFAM" id="SSF47336">
    <property type="entry name" value="ACP-like"/>
    <property type="match status" value="1"/>
</dbReference>
<dbReference type="InterPro" id="IPR042104">
    <property type="entry name" value="PKS_dehydratase_sf"/>
</dbReference>
<dbReference type="InterPro" id="IPR020807">
    <property type="entry name" value="PKS_DH"/>
</dbReference>
<evidence type="ECO:0000256" key="5">
    <source>
        <dbReference type="ARBA" id="ARBA00023002"/>
    </source>
</evidence>
<dbReference type="Gene3D" id="3.40.366.10">
    <property type="entry name" value="Malonyl-Coenzyme A Acyl Carrier Protein, domain 2"/>
    <property type="match status" value="2"/>
</dbReference>
<dbReference type="PROSITE" id="PS50075">
    <property type="entry name" value="CARRIER"/>
    <property type="match status" value="1"/>
</dbReference>
<keyword evidence="4" id="KW-0521">NADP</keyword>
<dbReference type="Gene3D" id="3.40.50.720">
    <property type="entry name" value="NAD(P)-binding Rossmann-like Domain"/>
    <property type="match status" value="2"/>
</dbReference>
<keyword evidence="2" id="KW-0597">Phosphoprotein</keyword>
<dbReference type="Gene3D" id="3.40.47.10">
    <property type="match status" value="1"/>
</dbReference>
<feature type="active site" description="Proton acceptor; for dehydratase activity" evidence="8">
    <location>
        <position position="660"/>
    </location>
</feature>
<dbReference type="InterPro" id="IPR036736">
    <property type="entry name" value="ACP-like_sf"/>
</dbReference>
<evidence type="ECO:0000256" key="8">
    <source>
        <dbReference type="PROSITE-ProRule" id="PRU01363"/>
    </source>
</evidence>
<dbReference type="Gene3D" id="3.10.129.110">
    <property type="entry name" value="Polyketide synthase dehydratase"/>
    <property type="match status" value="1"/>
</dbReference>
<dbReference type="SUPFAM" id="SSF50129">
    <property type="entry name" value="GroES-like"/>
    <property type="match status" value="1"/>
</dbReference>
<evidence type="ECO:0000256" key="6">
    <source>
        <dbReference type="ARBA" id="ARBA00023268"/>
    </source>
</evidence>
<dbReference type="Pfam" id="PF00550">
    <property type="entry name" value="PP-binding"/>
    <property type="match status" value="1"/>
</dbReference>
<dbReference type="Pfam" id="PF00109">
    <property type="entry name" value="ketoacyl-synt"/>
    <property type="match status" value="1"/>
</dbReference>
<dbReference type="PROSITE" id="PS52004">
    <property type="entry name" value="KS3_2"/>
    <property type="match status" value="1"/>
</dbReference>
<keyword evidence="13" id="KW-1185">Reference proteome</keyword>
<protein>
    <recommendedName>
        <fullName evidence="14">Polyketide synthase</fullName>
    </recommendedName>
</protein>
<dbReference type="InterPro" id="IPR016039">
    <property type="entry name" value="Thiolase-like"/>
</dbReference>
<dbReference type="SMART" id="SM00823">
    <property type="entry name" value="PKS_PP"/>
    <property type="match status" value="1"/>
</dbReference>
<evidence type="ECO:0000313" key="12">
    <source>
        <dbReference type="EMBL" id="KAK8069204.1"/>
    </source>
</evidence>
<feature type="region of interest" description="N-terminal hotdog fold" evidence="8">
    <location>
        <begin position="628"/>
        <end position="759"/>
    </location>
</feature>
<keyword evidence="1" id="KW-0596">Phosphopantetheine</keyword>
<dbReference type="InterPro" id="IPR002328">
    <property type="entry name" value="ADH_Zn_CS"/>
</dbReference>
<feature type="domain" description="Ketosynthase family 3 (KS3)" evidence="10">
    <location>
        <begin position="1"/>
        <end position="419"/>
    </location>
</feature>
<dbReference type="Gene3D" id="3.30.70.3290">
    <property type="match status" value="2"/>
</dbReference>
<dbReference type="PROSITE" id="PS00012">
    <property type="entry name" value="PHOSPHOPANTETHEINE"/>
    <property type="match status" value="1"/>
</dbReference>
<feature type="active site" description="Proton donor; for dehydratase activity" evidence="8">
    <location>
        <position position="832"/>
    </location>
</feature>
<dbReference type="Pfam" id="PF14765">
    <property type="entry name" value="PS-DH"/>
    <property type="match status" value="1"/>
</dbReference>
<dbReference type="RefSeq" id="XP_066716498.1">
    <property type="nucleotide sequence ID" value="XM_066857229.1"/>
</dbReference>
<dbReference type="Gene3D" id="1.10.1200.10">
    <property type="entry name" value="ACP-like"/>
    <property type="match status" value="1"/>
</dbReference>
<dbReference type="InterPro" id="IPR014043">
    <property type="entry name" value="Acyl_transferase_dom"/>
</dbReference>
<dbReference type="Pfam" id="PF13602">
    <property type="entry name" value="ADH_zinc_N_2"/>
    <property type="match status" value="1"/>
</dbReference>
<evidence type="ECO:0000256" key="2">
    <source>
        <dbReference type="ARBA" id="ARBA00022553"/>
    </source>
</evidence>
<dbReference type="InterPro" id="IPR029063">
    <property type="entry name" value="SAM-dependent_MTases_sf"/>
</dbReference>
<dbReference type="PROSITE" id="PS00059">
    <property type="entry name" value="ADH_ZINC"/>
    <property type="match status" value="1"/>
</dbReference>
<dbReference type="InterPro" id="IPR006162">
    <property type="entry name" value="Ppantetheine_attach_site"/>
</dbReference>
<dbReference type="InterPro" id="IPR020843">
    <property type="entry name" value="ER"/>
</dbReference>
<evidence type="ECO:0000259" key="10">
    <source>
        <dbReference type="PROSITE" id="PS52004"/>
    </source>
</evidence>
<dbReference type="SMART" id="SM00827">
    <property type="entry name" value="PKS_AT"/>
    <property type="match status" value="1"/>
</dbReference>
<dbReference type="Gene3D" id="3.90.180.10">
    <property type="entry name" value="Medium-chain alcohol dehydrogenases, catalytic domain"/>
    <property type="match status" value="2"/>
</dbReference>
<dbReference type="InterPro" id="IPR057326">
    <property type="entry name" value="KR_dom"/>
</dbReference>
<feature type="domain" description="Carrier" evidence="9">
    <location>
        <begin position="2020"/>
        <end position="2095"/>
    </location>
</feature>
<evidence type="ECO:0008006" key="14">
    <source>
        <dbReference type="Google" id="ProtNLM"/>
    </source>
</evidence>
<organism evidence="12 13">
    <name type="scientific">Apiospora phragmitis</name>
    <dbReference type="NCBI Taxonomy" id="2905665"/>
    <lineage>
        <taxon>Eukaryota</taxon>
        <taxon>Fungi</taxon>
        <taxon>Dikarya</taxon>
        <taxon>Ascomycota</taxon>
        <taxon>Pezizomycotina</taxon>
        <taxon>Sordariomycetes</taxon>
        <taxon>Xylariomycetidae</taxon>
        <taxon>Amphisphaeriales</taxon>
        <taxon>Apiosporaceae</taxon>
        <taxon>Apiospora</taxon>
    </lineage>
</organism>
<dbReference type="PANTHER" id="PTHR43775:SF46">
    <property type="entry name" value="FUMIGERMIN SYNTHASE"/>
    <property type="match status" value="1"/>
</dbReference>
<feature type="domain" description="PKS/mFAS DH" evidence="11">
    <location>
        <begin position="628"/>
        <end position="910"/>
    </location>
</feature>
<dbReference type="Pfam" id="PF21089">
    <property type="entry name" value="PKS_DH_N"/>
    <property type="match status" value="1"/>
</dbReference>
<dbReference type="SUPFAM" id="SSF52151">
    <property type="entry name" value="FabD/lysophospholipase-like"/>
    <property type="match status" value="1"/>
</dbReference>
<dbReference type="InterPro" id="IPR013154">
    <property type="entry name" value="ADH-like_N"/>
</dbReference>
<dbReference type="CDD" id="cd00833">
    <property type="entry name" value="PKS"/>
    <property type="match status" value="1"/>
</dbReference>
<dbReference type="InterPro" id="IPR014030">
    <property type="entry name" value="Ketoacyl_synth_N"/>
</dbReference>
<evidence type="ECO:0000259" key="9">
    <source>
        <dbReference type="PROSITE" id="PS50075"/>
    </source>
</evidence>
<keyword evidence="5" id="KW-0560">Oxidoreductase</keyword>
<evidence type="ECO:0000256" key="7">
    <source>
        <dbReference type="ARBA" id="ARBA00023315"/>
    </source>
</evidence>
<accession>A0ABR1VDA2</accession>
<dbReference type="CDD" id="cd02440">
    <property type="entry name" value="AdoMet_MTases"/>
    <property type="match status" value="1"/>
</dbReference>
<dbReference type="InterPro" id="IPR020841">
    <property type="entry name" value="PKS_Beta-ketoAc_synthase_dom"/>
</dbReference>
<keyword evidence="7" id="KW-0012">Acyltransferase</keyword>
<dbReference type="GeneID" id="92090292"/>
<dbReference type="InterPro" id="IPR049551">
    <property type="entry name" value="PKS_DH_C"/>
</dbReference>
<dbReference type="InterPro" id="IPR020806">
    <property type="entry name" value="PKS_PP-bd"/>
</dbReference>
<name>A0ABR1VDA2_9PEZI</name>
<dbReference type="SUPFAM" id="SSF53335">
    <property type="entry name" value="S-adenosyl-L-methionine-dependent methyltransferases"/>
    <property type="match status" value="1"/>
</dbReference>
<evidence type="ECO:0000256" key="4">
    <source>
        <dbReference type="ARBA" id="ARBA00022857"/>
    </source>
</evidence>
<keyword evidence="3" id="KW-0808">Transferase</keyword>
<keyword evidence="6" id="KW-0511">Multifunctional enzyme</keyword>